<dbReference type="RefSeq" id="WP_203009999.1">
    <property type="nucleotide sequence ID" value="NZ_JAEVFO010000117.1"/>
</dbReference>
<dbReference type="Pfam" id="PF09217">
    <property type="entry name" value="EcoRII-N"/>
    <property type="match status" value="1"/>
</dbReference>
<dbReference type="InterPro" id="IPR023372">
    <property type="entry name" value="Rest_endonuc_II_EcoRII_N"/>
</dbReference>
<accession>A0ABS1XLX4</accession>
<dbReference type="Proteomes" id="UP000644195">
    <property type="component" value="Unassembled WGS sequence"/>
</dbReference>
<proteinExistence type="predicted"/>
<organism evidence="2 3">
    <name type="scientific">Pseudomonas cannabina pv. alisalensis</name>
    <dbReference type="NCBI Taxonomy" id="757414"/>
    <lineage>
        <taxon>Bacteria</taxon>
        <taxon>Pseudomonadati</taxon>
        <taxon>Pseudomonadota</taxon>
        <taxon>Gammaproteobacteria</taxon>
        <taxon>Pseudomonadales</taxon>
        <taxon>Pseudomonadaceae</taxon>
        <taxon>Pseudomonas</taxon>
    </lineage>
</organism>
<dbReference type="EMBL" id="JAEVFO010000117">
    <property type="protein sequence ID" value="MBM0142490.1"/>
    <property type="molecule type" value="Genomic_DNA"/>
</dbReference>
<dbReference type="InterPro" id="IPR015300">
    <property type="entry name" value="DNA-bd_pseudobarrel_sf"/>
</dbReference>
<feature type="domain" description="Restriction endonuclease type II EcoRII N-terminal" evidence="1">
    <location>
        <begin position="4"/>
        <end position="30"/>
    </location>
</feature>
<keyword evidence="3" id="KW-1185">Reference proteome</keyword>
<evidence type="ECO:0000313" key="2">
    <source>
        <dbReference type="EMBL" id="MBM0142490.1"/>
    </source>
</evidence>
<dbReference type="Gene3D" id="2.40.330.10">
    <property type="entry name" value="DNA-binding pseudobarrel domain"/>
    <property type="match status" value="1"/>
</dbReference>
<evidence type="ECO:0000313" key="3">
    <source>
        <dbReference type="Proteomes" id="UP000644195"/>
    </source>
</evidence>
<reference evidence="2 3" key="1">
    <citation type="submission" date="2020-12" db="EMBL/GenBank/DDBJ databases">
        <title>Genome of Pca MAFF 106156.</title>
        <authorList>
            <person name="Fujikawa T."/>
            <person name="Inoue Y."/>
        </authorList>
    </citation>
    <scope>NUCLEOTIDE SEQUENCE [LARGE SCALE GENOMIC DNA]</scope>
    <source>
        <strain evidence="2 3">MAFF 106156</strain>
    </source>
</reference>
<sequence length="43" mass="4473">MSKSFIKVLSPNDVGATGAHQGGILIPKSEADLLSILPRLGKL</sequence>
<gene>
    <name evidence="2" type="ORF">JHZ66_27630</name>
</gene>
<dbReference type="SUPFAM" id="SSF101936">
    <property type="entry name" value="DNA-binding pseudobarrel domain"/>
    <property type="match status" value="1"/>
</dbReference>
<protein>
    <recommendedName>
        <fullName evidence="1">Restriction endonuclease type II EcoRII N-terminal domain-containing protein</fullName>
    </recommendedName>
</protein>
<comment type="caution">
    <text evidence="2">The sequence shown here is derived from an EMBL/GenBank/DDBJ whole genome shotgun (WGS) entry which is preliminary data.</text>
</comment>
<name>A0ABS1XLX4_PSEC1</name>
<evidence type="ECO:0000259" key="1">
    <source>
        <dbReference type="Pfam" id="PF09217"/>
    </source>
</evidence>